<dbReference type="PROSITE" id="PS51257">
    <property type="entry name" value="PROKAR_LIPOPROTEIN"/>
    <property type="match status" value="1"/>
</dbReference>
<organism evidence="3 4">
    <name type="scientific">Christiangramia sediminis</name>
    <dbReference type="NCBI Taxonomy" id="2881336"/>
    <lineage>
        <taxon>Bacteria</taxon>
        <taxon>Pseudomonadati</taxon>
        <taxon>Bacteroidota</taxon>
        <taxon>Flavobacteriia</taxon>
        <taxon>Flavobacteriales</taxon>
        <taxon>Flavobacteriaceae</taxon>
        <taxon>Christiangramia</taxon>
    </lineage>
</organism>
<evidence type="ECO:0000256" key="2">
    <source>
        <dbReference type="SAM" id="SignalP"/>
    </source>
</evidence>
<feature type="signal peptide" evidence="2">
    <location>
        <begin position="1"/>
        <end position="24"/>
    </location>
</feature>
<proteinExistence type="predicted"/>
<reference evidence="3" key="1">
    <citation type="submission" date="2021-10" db="EMBL/GenBank/DDBJ databases">
        <title>Gramella sp. ASW11-100T, isolated from marine sediment.</title>
        <authorList>
            <person name="Xia C."/>
        </authorList>
    </citation>
    <scope>NUCLEOTIDE SEQUENCE</scope>
    <source>
        <strain evidence="3">ASW11-100</strain>
    </source>
</reference>
<evidence type="ECO:0000256" key="1">
    <source>
        <dbReference type="SAM" id="MobiDB-lite"/>
    </source>
</evidence>
<gene>
    <name evidence="3" type="ORF">LGQ90_07650</name>
</gene>
<dbReference type="RefSeq" id="WP_229339787.1">
    <property type="nucleotide sequence ID" value="NZ_JAJBZG010000002.1"/>
</dbReference>
<dbReference type="AlphaFoldDB" id="A0A9X1LIS9"/>
<sequence length="353" mass="39923">MKLYNTLRNKLGLLLAPMAVFALASCGSYQYSGYESDGIYGESRPGIWEQQEPEVTEVRPNNENSYYKNLFAQQSQMVGEVLESDVFTDVDSYSSNDGYENYSEVGGDVAYVGGNAPWGQDPDTYTINVYNNGFYGGFYSPWRFGYGYGFGNPYFGGWYDPFWDPFFPNWGPWGPRWGTGWVYGGGFGYGFGFGGFHNPYYPYYNNYNYNYNNNRYAYSTGRRNSRATYTEGERRRDSYSQRIRDIRSSRASEYGTSRVRSSTGNNDSRVYTRTSRRSEPTRSYDYNRSRSSSPSYERSSRSSNNTYRSSPSRRSSSSSRSSTVRSSSSSSRSSGTTTRSSGGSSRGGRGGGR</sequence>
<evidence type="ECO:0000313" key="4">
    <source>
        <dbReference type="Proteomes" id="UP001139414"/>
    </source>
</evidence>
<feature type="region of interest" description="Disordered" evidence="1">
    <location>
        <begin position="246"/>
        <end position="353"/>
    </location>
</feature>
<dbReference type="Proteomes" id="UP001139414">
    <property type="component" value="Unassembled WGS sequence"/>
</dbReference>
<feature type="chain" id="PRO_5040871153" description="Vitellogenin II" evidence="2">
    <location>
        <begin position="25"/>
        <end position="353"/>
    </location>
</feature>
<feature type="compositionally biased region" description="Gly residues" evidence="1">
    <location>
        <begin position="344"/>
        <end position="353"/>
    </location>
</feature>
<name>A0A9X1LIS9_9FLAO</name>
<keyword evidence="2" id="KW-0732">Signal</keyword>
<protein>
    <recommendedName>
        <fullName evidence="5">Vitellogenin II</fullName>
    </recommendedName>
</protein>
<comment type="caution">
    <text evidence="3">The sequence shown here is derived from an EMBL/GenBank/DDBJ whole genome shotgun (WGS) entry which is preliminary data.</text>
</comment>
<dbReference type="EMBL" id="JAJBZG010000002">
    <property type="protein sequence ID" value="MCB7481133.1"/>
    <property type="molecule type" value="Genomic_DNA"/>
</dbReference>
<evidence type="ECO:0008006" key="5">
    <source>
        <dbReference type="Google" id="ProtNLM"/>
    </source>
</evidence>
<feature type="compositionally biased region" description="Polar residues" evidence="1">
    <location>
        <begin position="251"/>
        <end position="271"/>
    </location>
</feature>
<feature type="compositionally biased region" description="Basic and acidic residues" evidence="1">
    <location>
        <begin position="231"/>
        <end position="241"/>
    </location>
</feature>
<accession>A0A9X1LIS9</accession>
<feature type="compositionally biased region" description="Basic and acidic residues" evidence="1">
    <location>
        <begin position="276"/>
        <end position="288"/>
    </location>
</feature>
<keyword evidence="4" id="KW-1185">Reference proteome</keyword>
<feature type="compositionally biased region" description="Low complexity" evidence="1">
    <location>
        <begin position="289"/>
        <end position="343"/>
    </location>
</feature>
<evidence type="ECO:0000313" key="3">
    <source>
        <dbReference type="EMBL" id="MCB7481133.1"/>
    </source>
</evidence>
<feature type="region of interest" description="Disordered" evidence="1">
    <location>
        <begin position="222"/>
        <end position="241"/>
    </location>
</feature>